<dbReference type="PRINTS" id="PR00778">
    <property type="entry name" value="HTHARSR"/>
</dbReference>
<dbReference type="Pfam" id="PF12840">
    <property type="entry name" value="HTH_20"/>
    <property type="match status" value="1"/>
</dbReference>
<dbReference type="Gene3D" id="1.10.10.10">
    <property type="entry name" value="Winged helix-like DNA-binding domain superfamily/Winged helix DNA-binding domain"/>
    <property type="match status" value="1"/>
</dbReference>
<accession>A0A6B8RIC6</accession>
<sequence length="96" mass="11129">MTTIMELNDEDSVKIFKALADVTRLQIIRSLYATKKEMNCGEVGENHSISKSNTSYHLRILAEVKLIKVRKEAQTRYMRIDIETFETYLPGFLDTL</sequence>
<gene>
    <name evidence="5" type="ORF">EHS13_10655</name>
</gene>
<dbReference type="PANTHER" id="PTHR33154:SF25">
    <property type="entry name" value="LMO0101 PROTEIN"/>
    <property type="match status" value="1"/>
</dbReference>
<dbReference type="InterPro" id="IPR036390">
    <property type="entry name" value="WH_DNA-bd_sf"/>
</dbReference>
<dbReference type="InterPro" id="IPR011991">
    <property type="entry name" value="ArsR-like_HTH"/>
</dbReference>
<keyword evidence="2" id="KW-0238">DNA-binding</keyword>
<evidence type="ECO:0000259" key="4">
    <source>
        <dbReference type="PROSITE" id="PS50987"/>
    </source>
</evidence>
<dbReference type="InterPro" id="IPR051081">
    <property type="entry name" value="HTH_MetalResp_TranReg"/>
</dbReference>
<dbReference type="GO" id="GO:0003677">
    <property type="term" value="F:DNA binding"/>
    <property type="evidence" value="ECO:0007669"/>
    <property type="project" value="UniProtKB-KW"/>
</dbReference>
<evidence type="ECO:0000256" key="2">
    <source>
        <dbReference type="ARBA" id="ARBA00023125"/>
    </source>
</evidence>
<dbReference type="PANTHER" id="PTHR33154">
    <property type="entry name" value="TRANSCRIPTIONAL REGULATOR, ARSR FAMILY"/>
    <property type="match status" value="1"/>
</dbReference>
<dbReference type="GO" id="GO:0003700">
    <property type="term" value="F:DNA-binding transcription factor activity"/>
    <property type="evidence" value="ECO:0007669"/>
    <property type="project" value="InterPro"/>
</dbReference>
<feature type="domain" description="HTH arsR-type" evidence="4">
    <location>
        <begin position="4"/>
        <end position="96"/>
    </location>
</feature>
<evidence type="ECO:0000256" key="1">
    <source>
        <dbReference type="ARBA" id="ARBA00023015"/>
    </source>
</evidence>
<protein>
    <submittedName>
        <fullName evidence="5">ArsR family transcriptional regulator</fullName>
    </submittedName>
</protein>
<evidence type="ECO:0000313" key="5">
    <source>
        <dbReference type="EMBL" id="QGQ95312.1"/>
    </source>
</evidence>
<keyword evidence="1" id="KW-0805">Transcription regulation</keyword>
<evidence type="ECO:0000313" key="6">
    <source>
        <dbReference type="Proteomes" id="UP000426246"/>
    </source>
</evidence>
<dbReference type="PROSITE" id="PS50987">
    <property type="entry name" value="HTH_ARSR_2"/>
    <property type="match status" value="1"/>
</dbReference>
<evidence type="ECO:0000256" key="3">
    <source>
        <dbReference type="ARBA" id="ARBA00023163"/>
    </source>
</evidence>
<dbReference type="KEGG" id="ppsc:EHS13_10655"/>
<dbReference type="InterPro" id="IPR001845">
    <property type="entry name" value="HTH_ArsR_DNA-bd_dom"/>
</dbReference>
<proteinExistence type="predicted"/>
<dbReference type="NCBIfam" id="NF033788">
    <property type="entry name" value="HTH_metalloreg"/>
    <property type="match status" value="1"/>
</dbReference>
<keyword evidence="3" id="KW-0804">Transcription</keyword>
<dbReference type="AlphaFoldDB" id="A0A6B8RIC6"/>
<dbReference type="CDD" id="cd00090">
    <property type="entry name" value="HTH_ARSR"/>
    <property type="match status" value="1"/>
</dbReference>
<reference evidence="6" key="1">
    <citation type="submission" date="2018-11" db="EMBL/GenBank/DDBJ databases">
        <title>Complete genome sequence of Paenibacillus sp. ML311-T8.</title>
        <authorList>
            <person name="Nam Y.-D."/>
            <person name="Kang J."/>
            <person name="Chung W.-H."/>
            <person name="Park Y.S."/>
        </authorList>
    </citation>
    <scope>NUCLEOTIDE SEQUENCE [LARGE SCALE GENOMIC DNA]</scope>
    <source>
        <strain evidence="6">ML311-T8</strain>
    </source>
</reference>
<dbReference type="RefSeq" id="WP_155700329.1">
    <property type="nucleotide sequence ID" value="NZ_CP034235.1"/>
</dbReference>
<dbReference type="Proteomes" id="UP000426246">
    <property type="component" value="Chromosome"/>
</dbReference>
<dbReference type="EMBL" id="CP034235">
    <property type="protein sequence ID" value="QGQ95312.1"/>
    <property type="molecule type" value="Genomic_DNA"/>
</dbReference>
<dbReference type="OrthoDB" id="9794330at2"/>
<organism evidence="5 6">
    <name type="scientific">Paenibacillus psychroresistens</name>
    <dbReference type="NCBI Taxonomy" id="1778678"/>
    <lineage>
        <taxon>Bacteria</taxon>
        <taxon>Bacillati</taxon>
        <taxon>Bacillota</taxon>
        <taxon>Bacilli</taxon>
        <taxon>Bacillales</taxon>
        <taxon>Paenibacillaceae</taxon>
        <taxon>Paenibacillus</taxon>
    </lineage>
</organism>
<keyword evidence="6" id="KW-1185">Reference proteome</keyword>
<dbReference type="InterPro" id="IPR036388">
    <property type="entry name" value="WH-like_DNA-bd_sf"/>
</dbReference>
<dbReference type="SUPFAM" id="SSF46785">
    <property type="entry name" value="Winged helix' DNA-binding domain"/>
    <property type="match status" value="1"/>
</dbReference>
<dbReference type="SMART" id="SM00418">
    <property type="entry name" value="HTH_ARSR"/>
    <property type="match status" value="1"/>
</dbReference>
<name>A0A6B8RIC6_9BACL</name>